<dbReference type="InterPro" id="IPR029055">
    <property type="entry name" value="Ntn_hydrolases_N"/>
</dbReference>
<evidence type="ECO:0000256" key="1">
    <source>
        <dbReference type="ARBA" id="ARBA00009381"/>
    </source>
</evidence>
<dbReference type="Proteomes" id="UP001054854">
    <property type="component" value="Unassembled WGS sequence"/>
</dbReference>
<dbReference type="PANTHER" id="PTHR43199:SF1">
    <property type="entry name" value="GLUTATHIONE HYDROLASE PROENZYME"/>
    <property type="match status" value="1"/>
</dbReference>
<keyword evidence="2" id="KW-0808">Transferase</keyword>
<keyword evidence="3" id="KW-0378">Hydrolase</keyword>
<proteinExistence type="inferred from homology"/>
<dbReference type="EMBL" id="BNEK01000002">
    <property type="protein sequence ID" value="GHJ26732.1"/>
    <property type="molecule type" value="Genomic_DNA"/>
</dbReference>
<dbReference type="RefSeq" id="WP_236256136.1">
    <property type="nucleotide sequence ID" value="NZ_BNEK01000002.1"/>
</dbReference>
<reference evidence="5" key="1">
    <citation type="submission" date="2024-05" db="EMBL/GenBank/DDBJ databases">
        <title>Whole genome shotgun sequence of Streptomyces hygroscopicus NBRC 113678.</title>
        <authorList>
            <person name="Komaki H."/>
            <person name="Tamura T."/>
        </authorList>
    </citation>
    <scope>NUCLEOTIDE SEQUENCE</scope>
    <source>
        <strain evidence="5">N11-34</strain>
    </source>
</reference>
<evidence type="ECO:0000256" key="3">
    <source>
        <dbReference type="ARBA" id="ARBA00022801"/>
    </source>
</evidence>
<dbReference type="Pfam" id="PF01019">
    <property type="entry name" value="G_glu_transpept"/>
    <property type="match status" value="1"/>
</dbReference>
<accession>A0ABQ3TTR8</accession>
<dbReference type="Gene3D" id="3.60.20.40">
    <property type="match status" value="1"/>
</dbReference>
<evidence type="ECO:0000313" key="5">
    <source>
        <dbReference type="EMBL" id="GHJ26732.1"/>
    </source>
</evidence>
<protein>
    <submittedName>
        <fullName evidence="5">Gamma-glutamyltranspeptidase</fullName>
    </submittedName>
</protein>
<comment type="similarity">
    <text evidence="1">Belongs to the gamma-glutamyltransferase family.</text>
</comment>
<name>A0ABQ3TTR8_STRHY</name>
<evidence type="ECO:0000313" key="6">
    <source>
        <dbReference type="Proteomes" id="UP001054854"/>
    </source>
</evidence>
<dbReference type="InterPro" id="IPR051792">
    <property type="entry name" value="GGT_bact"/>
</dbReference>
<dbReference type="InterPro" id="IPR043137">
    <property type="entry name" value="GGT_ssub_C"/>
</dbReference>
<keyword evidence="6" id="KW-1185">Reference proteome</keyword>
<dbReference type="SUPFAM" id="SSF56235">
    <property type="entry name" value="N-terminal nucleophile aminohydrolases (Ntn hydrolases)"/>
    <property type="match status" value="1"/>
</dbReference>
<dbReference type="Gene3D" id="1.10.246.130">
    <property type="match status" value="1"/>
</dbReference>
<sequence>MDTATPARYGRKPLVTGASGMVVTSHPIAARAARDVLREGGNACDAALTAAAAQLVVEPHMTSLTGGLSMLHHQAATGTTAYLNGNVNAPLAPLPDFTGADLTRGRGVPVPGWWPAFDEARRRFGSLPAGRLLAPAIAVARDGFEVNPFLFGVMYGQQANLGASEQMRDVFFPDGHLATPGQIIRQERAARTLERLRDENMDYYLGDFARAFCETVQSDGGVITPEDFQHYRVLLQEPVRGTYRDAEVIASPPPDDGGAQLIEALNMLETVDLARLGPPSVSPECLKLLVQVHNTVYYAPPRQHGPEQDGERLALLLSKEYARTRMRLLSSRPPLSAPPPTPGTIHVSVVDRNGDIASVTHSHMASGWVNGLFCEGFQLSGGGSFFQRVMPRPGERACIYLAPNIVSRNGRPVVVSGSPSVSLVACVLQNLVNLLDFGMTIEESVQAPRFGARPHTPERGWEPGNLLEAGFAPQALREFRAWAGKERLWTRVTNPWYALTGNFEGITLDPATGVAAACADPRRVGAAEAA</sequence>
<dbReference type="PRINTS" id="PR01210">
    <property type="entry name" value="GGTRANSPTASE"/>
</dbReference>
<keyword evidence="4" id="KW-0865">Zymogen</keyword>
<organism evidence="5 6">
    <name type="scientific">Streptomyces hygroscopicus</name>
    <dbReference type="NCBI Taxonomy" id="1912"/>
    <lineage>
        <taxon>Bacteria</taxon>
        <taxon>Bacillati</taxon>
        <taxon>Actinomycetota</taxon>
        <taxon>Actinomycetes</taxon>
        <taxon>Kitasatosporales</taxon>
        <taxon>Streptomycetaceae</taxon>
        <taxon>Streptomyces</taxon>
        <taxon>Streptomyces violaceusniger group</taxon>
    </lineage>
</organism>
<dbReference type="PANTHER" id="PTHR43199">
    <property type="entry name" value="GLUTATHIONE HYDROLASE"/>
    <property type="match status" value="1"/>
</dbReference>
<dbReference type="InterPro" id="IPR043138">
    <property type="entry name" value="GGT_lsub"/>
</dbReference>
<comment type="caution">
    <text evidence="5">The sequence shown here is derived from an EMBL/GenBank/DDBJ whole genome shotgun (WGS) entry which is preliminary data.</text>
</comment>
<evidence type="ECO:0000256" key="2">
    <source>
        <dbReference type="ARBA" id="ARBA00022679"/>
    </source>
</evidence>
<evidence type="ECO:0000256" key="4">
    <source>
        <dbReference type="ARBA" id="ARBA00023145"/>
    </source>
</evidence>
<gene>
    <name evidence="5" type="primary">ggt</name>
    <name evidence="5" type="ORF">TPA0910_11650</name>
</gene>